<dbReference type="EMBL" id="JALAZD010000001">
    <property type="protein sequence ID" value="MCI0127190.1"/>
    <property type="molecule type" value="Genomic_DNA"/>
</dbReference>
<proteinExistence type="predicted"/>
<keyword evidence="1" id="KW-0732">Signal</keyword>
<feature type="chain" id="PRO_5041221659" evidence="1">
    <location>
        <begin position="25"/>
        <end position="226"/>
    </location>
</feature>
<dbReference type="Gene3D" id="2.30.30.40">
    <property type="entry name" value="SH3 Domains"/>
    <property type="match status" value="1"/>
</dbReference>
<dbReference type="Proteomes" id="UP001156140">
    <property type="component" value="Unassembled WGS sequence"/>
</dbReference>
<feature type="domain" description="SH3b" evidence="2">
    <location>
        <begin position="24"/>
        <end position="89"/>
    </location>
</feature>
<feature type="signal peptide" evidence="1">
    <location>
        <begin position="1"/>
        <end position="24"/>
    </location>
</feature>
<dbReference type="SMART" id="SM00287">
    <property type="entry name" value="SH3b"/>
    <property type="match status" value="1"/>
</dbReference>
<accession>A0AA41QME2</accession>
<gene>
    <name evidence="3" type="ORF">ML536_10175</name>
</gene>
<dbReference type="Pfam" id="PF06823">
    <property type="entry name" value="DUF1236"/>
    <property type="match status" value="1"/>
</dbReference>
<name>A0AA41QME2_9HYPH</name>
<dbReference type="InterPro" id="IPR009642">
    <property type="entry name" value="DUF1236"/>
</dbReference>
<reference evidence="3" key="1">
    <citation type="submission" date="2022-03" db="EMBL/GenBank/DDBJ databases">
        <title>The complete genome sequence of a Methyloterrigena soli.</title>
        <authorList>
            <person name="Zi Z."/>
        </authorList>
    </citation>
    <scope>NUCLEOTIDE SEQUENCE</scope>
    <source>
        <strain evidence="3">M48</strain>
    </source>
</reference>
<comment type="caution">
    <text evidence="3">The sequence shown here is derived from an EMBL/GenBank/DDBJ whole genome shotgun (WGS) entry which is preliminary data.</text>
</comment>
<evidence type="ECO:0000259" key="2">
    <source>
        <dbReference type="PROSITE" id="PS51781"/>
    </source>
</evidence>
<organism evidence="3 4">
    <name type="scientific">Paradevosia shaoguanensis</name>
    <dbReference type="NCBI Taxonomy" id="1335043"/>
    <lineage>
        <taxon>Bacteria</taxon>
        <taxon>Pseudomonadati</taxon>
        <taxon>Pseudomonadota</taxon>
        <taxon>Alphaproteobacteria</taxon>
        <taxon>Hyphomicrobiales</taxon>
        <taxon>Devosiaceae</taxon>
        <taxon>Paradevosia</taxon>
    </lineage>
</organism>
<keyword evidence="4" id="KW-1185">Reference proteome</keyword>
<evidence type="ECO:0000256" key="1">
    <source>
        <dbReference type="SAM" id="SignalP"/>
    </source>
</evidence>
<dbReference type="PROSITE" id="PS51781">
    <property type="entry name" value="SH3B"/>
    <property type="match status" value="1"/>
</dbReference>
<dbReference type="Pfam" id="PF08239">
    <property type="entry name" value="SH3_3"/>
    <property type="match status" value="1"/>
</dbReference>
<dbReference type="AlphaFoldDB" id="A0AA41QME2"/>
<dbReference type="RefSeq" id="WP_281735791.1">
    <property type="nucleotide sequence ID" value="NZ_JAKETQ010000001.1"/>
</dbReference>
<sequence>MKKLLALAAIAAMTSTGFVGVAIAQTGSATATADLNIRSGPGAQYASVGFIASGQSATIDGCLQGSKWCQVTYNGVTGWSYSDYLTAELSGQAIVLTDRYPDVGVATVTYEDKGAAAGGAVAGATGGAIAGALIGGPIGAAVGGAVGAAGGATVGAVAEPPNTAVTYVQTNPIDPVYLEGEVVVGAGVPDTVALHTVPDYNYEYVYINGQPVFVDPGSRRIVYVVR</sequence>
<protein>
    <submittedName>
        <fullName evidence="3">DUF1236 domain-containing protein</fullName>
    </submittedName>
</protein>
<evidence type="ECO:0000313" key="3">
    <source>
        <dbReference type="EMBL" id="MCI0127190.1"/>
    </source>
</evidence>
<dbReference type="InterPro" id="IPR003646">
    <property type="entry name" value="SH3-like_bac-type"/>
</dbReference>
<evidence type="ECO:0000313" key="4">
    <source>
        <dbReference type="Proteomes" id="UP001156140"/>
    </source>
</evidence>